<feature type="region of interest" description="Disordered" evidence="2">
    <location>
        <begin position="146"/>
        <end position="165"/>
    </location>
</feature>
<sequence length="475" mass="51425">MKKIVSVLLFSLLFLLALPVTGHAASAPQTKIILDGQELMLPSDVEVVNINKNVMIPIRVVAENLKFKVQWNQKTQNVSIEQNAKVLSLNVGKTEASVQNEKVQLNTAPRLIKNTVVVPLRFVSEEMGLSVSWNNKDKVVGLTSAAVPSDEPSPVPAPAVPGQGSSTEWSKVSDISFANQQLVVSVDTEVTPQITRLNNPDRIVVDLPNTAFGEMGPALQQGKMGKLDVSGIPNVTEIRYSLFKNDPAQVRVVIELNNLSDVQANTQYVSGKLIVDLALTGIIGIPVSPSGSDSGKSVVVIDAGHGGKDPGTIGISNTQEKNFTLPLALKVQALLLQEPDIEVVMTRETDVYPTRPERVQLANTLNADVFVSIHGNSVKASPQSSGTETYYYKRSSSKQLADIVHKHLIEALGFKDRKVKNGNLEVLRNTTMPAVLLEIGFLSNPDEEQAMFSESVQNKAAQAIVDGIKEFLNQS</sequence>
<dbReference type="Pfam" id="PF01520">
    <property type="entry name" value="Amidase_3"/>
    <property type="match status" value="1"/>
</dbReference>
<dbReference type="InterPro" id="IPR012854">
    <property type="entry name" value="Cu_amine_oxidase-like_N"/>
</dbReference>
<dbReference type="EMBL" id="CP159992">
    <property type="protein sequence ID" value="XCP97344.1"/>
    <property type="molecule type" value="Genomic_DNA"/>
</dbReference>
<name>A0AAU8NKS6_9BACL</name>
<evidence type="ECO:0000256" key="3">
    <source>
        <dbReference type="SAM" id="SignalP"/>
    </source>
</evidence>
<feature type="domain" description="MurNAc-LAA" evidence="4">
    <location>
        <begin position="359"/>
        <end position="469"/>
    </location>
</feature>
<dbReference type="Gene3D" id="3.30.457.10">
    <property type="entry name" value="Copper amine oxidase-like, N-terminal domain"/>
    <property type="match status" value="1"/>
</dbReference>
<dbReference type="SUPFAM" id="SSF55383">
    <property type="entry name" value="Copper amine oxidase, domain N"/>
    <property type="match status" value="1"/>
</dbReference>
<feature type="signal peptide" evidence="3">
    <location>
        <begin position="1"/>
        <end position="24"/>
    </location>
</feature>
<evidence type="ECO:0000313" key="5">
    <source>
        <dbReference type="EMBL" id="XCP97344.1"/>
    </source>
</evidence>
<dbReference type="InterPro" id="IPR002508">
    <property type="entry name" value="MurNAc-LAA_cat"/>
</dbReference>
<dbReference type="InterPro" id="IPR021731">
    <property type="entry name" value="AMIN_dom"/>
</dbReference>
<dbReference type="Gene3D" id="2.60.40.3500">
    <property type="match status" value="1"/>
</dbReference>
<dbReference type="GO" id="GO:0009253">
    <property type="term" value="P:peptidoglycan catabolic process"/>
    <property type="evidence" value="ECO:0007669"/>
    <property type="project" value="InterPro"/>
</dbReference>
<gene>
    <name evidence="5" type="ORF">ABXS70_11865</name>
</gene>
<dbReference type="SUPFAM" id="SSF53187">
    <property type="entry name" value="Zn-dependent exopeptidases"/>
    <property type="match status" value="1"/>
</dbReference>
<feature type="chain" id="PRO_5044009295" evidence="3">
    <location>
        <begin position="25"/>
        <end position="475"/>
    </location>
</feature>
<evidence type="ECO:0000256" key="2">
    <source>
        <dbReference type="SAM" id="MobiDB-lite"/>
    </source>
</evidence>
<dbReference type="CDD" id="cd02696">
    <property type="entry name" value="MurNAc-LAA"/>
    <property type="match status" value="1"/>
</dbReference>
<reference evidence="5" key="1">
    <citation type="submission" date="2024-05" db="EMBL/GenBank/DDBJ databases">
        <title>Draft genome assemblies of 36 bacteria isolated from hibernating arctic ground squirrels.</title>
        <authorList>
            <person name="McKee H."/>
            <person name="Mullen L."/>
            <person name="Drown D.M."/>
            <person name="Duddleston K.N."/>
        </authorList>
    </citation>
    <scope>NUCLEOTIDE SEQUENCE</scope>
    <source>
        <strain evidence="5">AN1007</strain>
    </source>
</reference>
<dbReference type="SMART" id="SM00646">
    <property type="entry name" value="Ami_3"/>
    <property type="match status" value="1"/>
</dbReference>
<protein>
    <submittedName>
        <fullName evidence="5">N-acetylmuramoyl-L-alanine amidase family protein</fullName>
    </submittedName>
</protein>
<dbReference type="PANTHER" id="PTHR30404:SF0">
    <property type="entry name" value="N-ACETYLMURAMOYL-L-ALANINE AMIDASE AMIC"/>
    <property type="match status" value="1"/>
</dbReference>
<dbReference type="Pfam" id="PF07833">
    <property type="entry name" value="Cu_amine_oxidN1"/>
    <property type="match status" value="1"/>
</dbReference>
<dbReference type="InterPro" id="IPR036582">
    <property type="entry name" value="Mao_N_sf"/>
</dbReference>
<dbReference type="GO" id="GO:0008745">
    <property type="term" value="F:N-acetylmuramoyl-L-alanine amidase activity"/>
    <property type="evidence" value="ECO:0007669"/>
    <property type="project" value="InterPro"/>
</dbReference>
<keyword evidence="1" id="KW-0378">Hydrolase</keyword>
<dbReference type="PANTHER" id="PTHR30404">
    <property type="entry name" value="N-ACETYLMURAMOYL-L-ALANINE AMIDASE"/>
    <property type="match status" value="1"/>
</dbReference>
<dbReference type="Gene3D" id="3.40.630.40">
    <property type="entry name" value="Zn-dependent exopeptidases"/>
    <property type="match status" value="1"/>
</dbReference>
<proteinExistence type="predicted"/>
<dbReference type="RefSeq" id="WP_366295980.1">
    <property type="nucleotide sequence ID" value="NZ_CP159992.1"/>
</dbReference>
<evidence type="ECO:0000259" key="4">
    <source>
        <dbReference type="SMART" id="SM00646"/>
    </source>
</evidence>
<dbReference type="InterPro" id="IPR050695">
    <property type="entry name" value="N-acetylmuramoyl_amidase_3"/>
</dbReference>
<keyword evidence="3" id="KW-0732">Signal</keyword>
<accession>A0AAU8NKS6</accession>
<dbReference type="Pfam" id="PF11741">
    <property type="entry name" value="AMIN"/>
    <property type="match status" value="1"/>
</dbReference>
<dbReference type="AlphaFoldDB" id="A0AAU8NKS6"/>
<organism evidence="5">
    <name type="scientific">Paenibacillus sp. AN1007</name>
    <dbReference type="NCBI Taxonomy" id="3151385"/>
    <lineage>
        <taxon>Bacteria</taxon>
        <taxon>Bacillati</taxon>
        <taxon>Bacillota</taxon>
        <taxon>Bacilli</taxon>
        <taxon>Bacillales</taxon>
        <taxon>Paenibacillaceae</taxon>
        <taxon>Paenibacillus</taxon>
    </lineage>
</organism>
<dbReference type="GO" id="GO:0030288">
    <property type="term" value="C:outer membrane-bounded periplasmic space"/>
    <property type="evidence" value="ECO:0007669"/>
    <property type="project" value="TreeGrafter"/>
</dbReference>
<evidence type="ECO:0000256" key="1">
    <source>
        <dbReference type="ARBA" id="ARBA00022801"/>
    </source>
</evidence>